<dbReference type="InterPro" id="IPR038213">
    <property type="entry name" value="IFI6/IFI27-like_sf"/>
</dbReference>
<evidence type="ECO:0000313" key="9">
    <source>
        <dbReference type="Proteomes" id="UP000606974"/>
    </source>
</evidence>
<gene>
    <name evidence="8" type="ORF">GJ744_001711</name>
</gene>
<keyword evidence="5 7" id="KW-0472">Membrane</keyword>
<sequence length="193" mass="21065">MSFLKAIRECFTGQDEREYSKTNNEKTEVGWRYGEEKKRPRPQTSEEERAASILSTLLSAEKSGQDLDRRLQAIVGSCGWYEGLAKRVLDGLVAVVKSGAAMSGAMKEASDKASAAASDFVHQHPVFTAAVAVVVAIGILVLLAPWAVEALGFGELGPVEGSFAAWWQSTFPDVEAGSFFSYLQRLGMRWGRK</sequence>
<evidence type="ECO:0000256" key="4">
    <source>
        <dbReference type="ARBA" id="ARBA00022989"/>
    </source>
</evidence>
<dbReference type="Pfam" id="PF06140">
    <property type="entry name" value="Ifi-6-16"/>
    <property type="match status" value="1"/>
</dbReference>
<comment type="caution">
    <text evidence="8">The sequence shown here is derived from an EMBL/GenBank/DDBJ whole genome shotgun (WGS) entry which is preliminary data.</text>
</comment>
<evidence type="ECO:0000256" key="1">
    <source>
        <dbReference type="ARBA" id="ARBA00004141"/>
    </source>
</evidence>
<accession>A0A8H7E1M4</accession>
<dbReference type="OrthoDB" id="440424at2759"/>
<comment type="subcellular location">
    <subcellularLocation>
        <location evidence="1">Membrane</location>
        <topology evidence="1">Multi-pass membrane protein</topology>
    </subcellularLocation>
</comment>
<dbReference type="GO" id="GO:0016020">
    <property type="term" value="C:membrane"/>
    <property type="evidence" value="ECO:0007669"/>
    <property type="project" value="UniProtKB-SubCell"/>
</dbReference>
<evidence type="ECO:0000313" key="8">
    <source>
        <dbReference type="EMBL" id="KAF7504778.1"/>
    </source>
</evidence>
<feature type="transmembrane region" description="Helical" evidence="7">
    <location>
        <begin position="126"/>
        <end position="148"/>
    </location>
</feature>
<protein>
    <submittedName>
        <fullName evidence="8">Uncharacterized protein</fullName>
    </submittedName>
</protein>
<dbReference type="Proteomes" id="UP000606974">
    <property type="component" value="Unassembled WGS sequence"/>
</dbReference>
<evidence type="ECO:0000256" key="2">
    <source>
        <dbReference type="ARBA" id="ARBA00007262"/>
    </source>
</evidence>
<evidence type="ECO:0000256" key="6">
    <source>
        <dbReference type="SAM" id="MobiDB-lite"/>
    </source>
</evidence>
<evidence type="ECO:0000256" key="7">
    <source>
        <dbReference type="SAM" id="Phobius"/>
    </source>
</evidence>
<keyword evidence="4 7" id="KW-1133">Transmembrane helix</keyword>
<dbReference type="Gene3D" id="6.10.110.10">
    <property type="match status" value="1"/>
</dbReference>
<evidence type="ECO:0000256" key="3">
    <source>
        <dbReference type="ARBA" id="ARBA00022692"/>
    </source>
</evidence>
<evidence type="ECO:0000256" key="5">
    <source>
        <dbReference type="ARBA" id="ARBA00023136"/>
    </source>
</evidence>
<keyword evidence="9" id="KW-1185">Reference proteome</keyword>
<dbReference type="EMBL" id="JAACFV010000127">
    <property type="protein sequence ID" value="KAF7504778.1"/>
    <property type="molecule type" value="Genomic_DNA"/>
</dbReference>
<dbReference type="InterPro" id="IPR009311">
    <property type="entry name" value="IFI6/IFI27-like"/>
</dbReference>
<comment type="similarity">
    <text evidence="2">Belongs to the IFI6/IFI27 family.</text>
</comment>
<name>A0A8H7E1M4_9EURO</name>
<organism evidence="8 9">
    <name type="scientific">Endocarpon pusillum</name>
    <dbReference type="NCBI Taxonomy" id="364733"/>
    <lineage>
        <taxon>Eukaryota</taxon>
        <taxon>Fungi</taxon>
        <taxon>Dikarya</taxon>
        <taxon>Ascomycota</taxon>
        <taxon>Pezizomycotina</taxon>
        <taxon>Eurotiomycetes</taxon>
        <taxon>Chaetothyriomycetidae</taxon>
        <taxon>Verrucariales</taxon>
        <taxon>Verrucariaceae</taxon>
        <taxon>Endocarpon</taxon>
    </lineage>
</organism>
<proteinExistence type="inferred from homology"/>
<keyword evidence="3 7" id="KW-0812">Transmembrane</keyword>
<feature type="region of interest" description="Disordered" evidence="6">
    <location>
        <begin position="15"/>
        <end position="48"/>
    </location>
</feature>
<reference evidence="8" key="1">
    <citation type="submission" date="2020-02" db="EMBL/GenBank/DDBJ databases">
        <authorList>
            <person name="Palmer J.M."/>
        </authorList>
    </citation>
    <scope>NUCLEOTIDE SEQUENCE</scope>
    <source>
        <strain evidence="8">EPUS1.4</strain>
        <tissue evidence="8">Thallus</tissue>
    </source>
</reference>
<dbReference type="AlphaFoldDB" id="A0A8H7E1M4"/>